<accession>A0A1Y5P977</accession>
<protein>
    <submittedName>
        <fullName evidence="1">Uncharacterized protein</fullName>
    </submittedName>
</protein>
<name>A0A1Y5P977_9MYCO</name>
<reference evidence="1" key="1">
    <citation type="submission" date="2016-03" db="EMBL/GenBank/DDBJ databases">
        <authorList>
            <person name="Ploux O."/>
        </authorList>
    </citation>
    <scope>NUCLEOTIDE SEQUENCE</scope>
    <source>
        <strain evidence="1">UC10</strain>
    </source>
</reference>
<dbReference type="AlphaFoldDB" id="A0A1Y5P977"/>
<organism evidence="1">
    <name type="scientific">uncultured Mycobacterium sp</name>
    <dbReference type="NCBI Taxonomy" id="171292"/>
    <lineage>
        <taxon>Bacteria</taxon>
        <taxon>Bacillati</taxon>
        <taxon>Actinomycetota</taxon>
        <taxon>Actinomycetes</taxon>
        <taxon>Mycobacteriales</taxon>
        <taxon>Mycobacteriaceae</taxon>
        <taxon>Mycobacterium</taxon>
        <taxon>environmental samples</taxon>
    </lineage>
</organism>
<gene>
    <name evidence="1" type="ORF">MHPYR_180103</name>
</gene>
<sequence length="71" mass="7718">MNEPILTSITTLLDITDDLIGVVVSKGAGEDRTPHDFEDLRMARLLIESAGALVQAADNENRAGIAERLKR</sequence>
<proteinExistence type="predicted"/>
<evidence type="ECO:0000313" key="1">
    <source>
        <dbReference type="EMBL" id="SBS73879.1"/>
    </source>
</evidence>
<dbReference type="EMBL" id="FLQS01000010">
    <property type="protein sequence ID" value="SBS73879.1"/>
    <property type="molecule type" value="Genomic_DNA"/>
</dbReference>